<evidence type="ECO:0000256" key="14">
    <source>
        <dbReference type="SAM" id="MobiDB-lite"/>
    </source>
</evidence>
<evidence type="ECO:0000256" key="1">
    <source>
        <dbReference type="ARBA" id="ARBA00002510"/>
    </source>
</evidence>
<dbReference type="PANTHER" id="PTHR40659">
    <property type="entry name" value="NICKEL/COBALT EFFLUX SYSTEM RCNA"/>
    <property type="match status" value="1"/>
</dbReference>
<name>A0A1R3VUL4_9GAMM</name>
<protein>
    <recommendedName>
        <fullName evidence="13">Nickel/cobalt efflux system</fullName>
    </recommendedName>
</protein>
<dbReference type="InterPro" id="IPR051224">
    <property type="entry name" value="NiCoT_RcnA"/>
</dbReference>
<evidence type="ECO:0000256" key="5">
    <source>
        <dbReference type="ARBA" id="ARBA00022475"/>
    </source>
</evidence>
<keyword evidence="6" id="KW-0533">Nickel</keyword>
<feature type="region of interest" description="Disordered" evidence="14">
    <location>
        <begin position="175"/>
        <end position="210"/>
    </location>
</feature>
<keyword evidence="8" id="KW-1133">Transmembrane helix</keyword>
<proteinExistence type="inferred from homology"/>
<comment type="subcellular location">
    <subcellularLocation>
        <location evidence="2 13">Cell membrane</location>
        <topology evidence="2 13">Multi-pass membrane protein</topology>
    </subcellularLocation>
</comment>
<dbReference type="AlphaFoldDB" id="A0A1R3VUL4"/>
<gene>
    <name evidence="15" type="ORF">SAMN05216526_0891</name>
</gene>
<evidence type="ECO:0000256" key="3">
    <source>
        <dbReference type="ARBA" id="ARBA00022426"/>
    </source>
</evidence>
<evidence type="ECO:0000256" key="8">
    <source>
        <dbReference type="ARBA" id="ARBA00022989"/>
    </source>
</evidence>
<dbReference type="Pfam" id="PF03824">
    <property type="entry name" value="NicO"/>
    <property type="match status" value="1"/>
</dbReference>
<dbReference type="PANTHER" id="PTHR40659:SF1">
    <property type="entry name" value="NICKEL_COBALT EFFLUX SYSTEM RCNA"/>
    <property type="match status" value="1"/>
</dbReference>
<accession>A0A1R3VUL4</accession>
<dbReference type="Proteomes" id="UP000223759">
    <property type="component" value="Unassembled WGS sequence"/>
</dbReference>
<reference evidence="15 16" key="1">
    <citation type="submission" date="2017-01" db="EMBL/GenBank/DDBJ databases">
        <authorList>
            <person name="Mah S.A."/>
            <person name="Swanson W.J."/>
            <person name="Moy G.W."/>
            <person name="Vacquier V.D."/>
        </authorList>
    </citation>
    <scope>NUCLEOTIDE SEQUENCE [LARGE SCALE GENOMIC DNA]</scope>
    <source>
        <strain evidence="15 16">M9</strain>
    </source>
</reference>
<evidence type="ECO:0000256" key="9">
    <source>
        <dbReference type="ARBA" id="ARBA00023065"/>
    </source>
</evidence>
<dbReference type="GO" id="GO:0046583">
    <property type="term" value="F:monoatomic cation efflux transmembrane transporter activity"/>
    <property type="evidence" value="ECO:0007669"/>
    <property type="project" value="TreeGrafter"/>
</dbReference>
<evidence type="ECO:0000256" key="13">
    <source>
        <dbReference type="RuleBase" id="RU362101"/>
    </source>
</evidence>
<dbReference type="GO" id="GO:0005886">
    <property type="term" value="C:plasma membrane"/>
    <property type="evidence" value="ECO:0007669"/>
    <property type="project" value="UniProtKB-SubCell"/>
</dbReference>
<dbReference type="GO" id="GO:0006824">
    <property type="term" value="P:cobalt ion transport"/>
    <property type="evidence" value="ECO:0007669"/>
    <property type="project" value="UniProtKB-KW"/>
</dbReference>
<feature type="compositionally biased region" description="Basic and acidic residues" evidence="14">
    <location>
        <begin position="184"/>
        <end position="194"/>
    </location>
</feature>
<comment type="function">
    <text evidence="1">Efflux system for nickel and cobalt.</text>
</comment>
<evidence type="ECO:0000313" key="15">
    <source>
        <dbReference type="EMBL" id="SIT68599.1"/>
    </source>
</evidence>
<comment type="similarity">
    <text evidence="13">Belongs to the NiCoT transporter (TC 2.A.52) family.</text>
</comment>
<dbReference type="EMBL" id="FTPK01000002">
    <property type="protein sequence ID" value="SIT68599.1"/>
    <property type="molecule type" value="Genomic_DNA"/>
</dbReference>
<sequence length="340" mass="35527">MRTLGLCLLLSLMLILPSQALAQDAVTPERATATEQVTGWMIAQQRSLHRQLANTMEAVDQAPTAVNAGLLILVSFLYGIFHAAGPGHGKIVITTYLATHRQYLHRALGLSLASSLLQGLTAIAAVGLTLLVLGQTARSAMNQAVFLERASFALVALLGMFLLLRALRQILRQPAPAPAPAAHPEPHEHAEHEHGHGHHPHAQHSDACGCGHAHHVTPDQAARVDSLGSLLATVAAVGIRPCTGAILVLVFAHILGLWLAGLLAVLAMSLGTAMTVGALALLAVSARDWASRLASGALETGALRWLGPAVSVLGGLIILWIGATLFLGSLHAPPPRLPGL</sequence>
<dbReference type="STRING" id="233100.SAMN05216526_0891"/>
<evidence type="ECO:0000256" key="11">
    <source>
        <dbReference type="ARBA" id="ARBA00023136"/>
    </source>
</evidence>
<keyword evidence="3" id="KW-0171">Cobalt transport</keyword>
<evidence type="ECO:0000313" key="16">
    <source>
        <dbReference type="Proteomes" id="UP000223759"/>
    </source>
</evidence>
<dbReference type="RefSeq" id="WP_076755332.1">
    <property type="nucleotide sequence ID" value="NZ_CP023018.1"/>
</dbReference>
<keyword evidence="10" id="KW-0921">Nickel transport</keyword>
<keyword evidence="4 13" id="KW-0813">Transport</keyword>
<dbReference type="GO" id="GO:0010045">
    <property type="term" value="P:response to nickel cation"/>
    <property type="evidence" value="ECO:0007669"/>
    <property type="project" value="TreeGrafter"/>
</dbReference>
<keyword evidence="16" id="KW-1185">Reference proteome</keyword>
<keyword evidence="12" id="KW-0170">Cobalt</keyword>
<evidence type="ECO:0000256" key="12">
    <source>
        <dbReference type="ARBA" id="ARBA00023285"/>
    </source>
</evidence>
<dbReference type="GO" id="GO:0015099">
    <property type="term" value="F:nickel cation transmembrane transporter activity"/>
    <property type="evidence" value="ECO:0007669"/>
    <property type="project" value="UniProtKB-UniRule"/>
</dbReference>
<dbReference type="GO" id="GO:0032025">
    <property type="term" value="P:response to cobalt ion"/>
    <property type="evidence" value="ECO:0007669"/>
    <property type="project" value="TreeGrafter"/>
</dbReference>
<keyword evidence="5" id="KW-1003">Cell membrane</keyword>
<keyword evidence="11" id="KW-0472">Membrane</keyword>
<dbReference type="OrthoDB" id="9812956at2"/>
<dbReference type="InterPro" id="IPR011541">
    <property type="entry name" value="Ni/Co_transpt_high_affinity"/>
</dbReference>
<evidence type="ECO:0000256" key="7">
    <source>
        <dbReference type="ARBA" id="ARBA00022692"/>
    </source>
</evidence>
<evidence type="ECO:0000256" key="10">
    <source>
        <dbReference type="ARBA" id="ARBA00023112"/>
    </source>
</evidence>
<keyword evidence="7" id="KW-0812">Transmembrane</keyword>
<keyword evidence="9" id="KW-0406">Ion transport</keyword>
<evidence type="ECO:0000256" key="6">
    <source>
        <dbReference type="ARBA" id="ARBA00022596"/>
    </source>
</evidence>
<evidence type="ECO:0000256" key="2">
    <source>
        <dbReference type="ARBA" id="ARBA00004651"/>
    </source>
</evidence>
<evidence type="ECO:0000256" key="4">
    <source>
        <dbReference type="ARBA" id="ARBA00022448"/>
    </source>
</evidence>
<organism evidence="15 16">
    <name type="scientific">Ectothiorhodosinus mongolicus</name>
    <dbReference type="NCBI Taxonomy" id="233100"/>
    <lineage>
        <taxon>Bacteria</taxon>
        <taxon>Pseudomonadati</taxon>
        <taxon>Pseudomonadota</taxon>
        <taxon>Gammaproteobacteria</taxon>
        <taxon>Chromatiales</taxon>
        <taxon>Ectothiorhodospiraceae</taxon>
        <taxon>Ectothiorhodosinus</taxon>
    </lineage>
</organism>